<dbReference type="Pfam" id="PF03631">
    <property type="entry name" value="Virul_fac_BrkB"/>
    <property type="match status" value="1"/>
</dbReference>
<dbReference type="AlphaFoldDB" id="B8FCM4"/>
<reference evidence="7 8" key="1">
    <citation type="journal article" date="2012" name="Environ. Microbiol.">
        <title>The genome sequence of Desulfatibacillum alkenivorans AK-01: a blueprint for anaerobic alkane oxidation.</title>
        <authorList>
            <person name="Callaghan A.V."/>
            <person name="Morris B.E."/>
            <person name="Pereira I.A."/>
            <person name="McInerney M.J."/>
            <person name="Austin R.N."/>
            <person name="Groves J.T."/>
            <person name="Kukor J.J."/>
            <person name="Suflita J.M."/>
            <person name="Young L.Y."/>
            <person name="Zylstra G.J."/>
            <person name="Wawrik B."/>
        </authorList>
    </citation>
    <scope>NUCLEOTIDE SEQUENCE [LARGE SCALE GENOMIC DNA]</scope>
    <source>
        <strain evidence="7 8">AK-01</strain>
    </source>
</reference>
<feature type="transmembrane region" description="Helical" evidence="6">
    <location>
        <begin position="241"/>
        <end position="259"/>
    </location>
</feature>
<keyword evidence="5 6" id="KW-0472">Membrane</keyword>
<dbReference type="Proteomes" id="UP000000739">
    <property type="component" value="Chromosome"/>
</dbReference>
<evidence type="ECO:0000256" key="6">
    <source>
        <dbReference type="SAM" id="Phobius"/>
    </source>
</evidence>
<feature type="transmembrane region" description="Helical" evidence="6">
    <location>
        <begin position="126"/>
        <end position="150"/>
    </location>
</feature>
<evidence type="ECO:0000313" key="8">
    <source>
        <dbReference type="Proteomes" id="UP000000739"/>
    </source>
</evidence>
<evidence type="ECO:0000256" key="1">
    <source>
        <dbReference type="ARBA" id="ARBA00004651"/>
    </source>
</evidence>
<feature type="transmembrane region" description="Helical" evidence="6">
    <location>
        <begin position="162"/>
        <end position="185"/>
    </location>
</feature>
<evidence type="ECO:0000256" key="4">
    <source>
        <dbReference type="ARBA" id="ARBA00022989"/>
    </source>
</evidence>
<dbReference type="NCBIfam" id="TIGR00765">
    <property type="entry name" value="yihY_not_rbn"/>
    <property type="match status" value="1"/>
</dbReference>
<dbReference type="RefSeq" id="WP_015949233.1">
    <property type="nucleotide sequence ID" value="NC_011768.1"/>
</dbReference>
<organism evidence="7 8">
    <name type="scientific">Desulfatibacillum aliphaticivorans</name>
    <dbReference type="NCBI Taxonomy" id="218208"/>
    <lineage>
        <taxon>Bacteria</taxon>
        <taxon>Pseudomonadati</taxon>
        <taxon>Thermodesulfobacteriota</taxon>
        <taxon>Desulfobacteria</taxon>
        <taxon>Desulfobacterales</taxon>
        <taxon>Desulfatibacillaceae</taxon>
        <taxon>Desulfatibacillum</taxon>
    </lineage>
</organism>
<dbReference type="GO" id="GO:0005886">
    <property type="term" value="C:plasma membrane"/>
    <property type="evidence" value="ECO:0007669"/>
    <property type="project" value="UniProtKB-SubCell"/>
</dbReference>
<comment type="subcellular location">
    <subcellularLocation>
        <location evidence="1">Cell membrane</location>
        <topology evidence="1">Multi-pass membrane protein</topology>
    </subcellularLocation>
</comment>
<feature type="transmembrane region" description="Helical" evidence="6">
    <location>
        <begin position="61"/>
        <end position="80"/>
    </location>
</feature>
<dbReference type="eggNOG" id="COG1295">
    <property type="taxonomic scope" value="Bacteria"/>
</dbReference>
<protein>
    <submittedName>
        <fullName evidence="7">Ribonuclease BN</fullName>
    </submittedName>
</protein>
<dbReference type="InterPro" id="IPR017039">
    <property type="entry name" value="Virul_fac_BrkB"/>
</dbReference>
<dbReference type="PANTHER" id="PTHR30213:SF0">
    <property type="entry name" value="UPF0761 MEMBRANE PROTEIN YIHY"/>
    <property type="match status" value="1"/>
</dbReference>
<dbReference type="KEGG" id="dal:Dalk_4508"/>
<keyword evidence="3 6" id="KW-0812">Transmembrane</keyword>
<evidence type="ECO:0000256" key="2">
    <source>
        <dbReference type="ARBA" id="ARBA00022475"/>
    </source>
</evidence>
<feature type="transmembrane region" description="Helical" evidence="6">
    <location>
        <begin position="205"/>
        <end position="229"/>
    </location>
</feature>
<evidence type="ECO:0000256" key="5">
    <source>
        <dbReference type="ARBA" id="ARBA00023136"/>
    </source>
</evidence>
<feature type="transmembrane region" description="Helical" evidence="6">
    <location>
        <begin position="271"/>
        <end position="296"/>
    </location>
</feature>
<sequence length="450" mass="50811">MNGILQKLVHQPYRFFKQDLWEIKTRNQPRYKAMGVRFLRVPALAVNDFLRDNCWMRASALTYYSLLGIVPLLAMIMGIARGMGFEARIEELLLHEFGAQELVLTKVLEFAKAMLSNTRGGVVNGLWMLLLLWTVIRLFGNIEIAFNQIWGFAKGRSQARKVIDYLAVALLMPVLWLPASSAQVLIASQIEAYTQWAFLQNVGDIIQFTLLFFLPFAMIWVLFSCLYIFMPNGSVSWTSGIVAGIVAGSAFQLFQRFYIEFQVGVARNNAIYGSFAALPLFLIWLYMSWVIVLFGAEIAFAHQHSRDNDFSPTLRKTSFFLKKYAALQIMELIVHGFTAGDGQHTEDQISYILDLPRSLTAEVLDMLQQAGLVVPVKSSNKHPAYLPGMDPDALTTQLVLERLEQVGTSSFNQTENPIADNARDALDHFSIAMKQSPANKPFKALNKEED</sequence>
<keyword evidence="4 6" id="KW-1133">Transmembrane helix</keyword>
<keyword evidence="8" id="KW-1185">Reference proteome</keyword>
<evidence type="ECO:0000256" key="3">
    <source>
        <dbReference type="ARBA" id="ARBA00022692"/>
    </source>
</evidence>
<dbReference type="EMBL" id="CP001322">
    <property type="protein sequence ID" value="ACL06187.1"/>
    <property type="molecule type" value="Genomic_DNA"/>
</dbReference>
<gene>
    <name evidence="7" type="ordered locus">Dalk_4508</name>
</gene>
<keyword evidence="2" id="KW-1003">Cell membrane</keyword>
<dbReference type="PANTHER" id="PTHR30213">
    <property type="entry name" value="INNER MEMBRANE PROTEIN YHJD"/>
    <property type="match status" value="1"/>
</dbReference>
<proteinExistence type="predicted"/>
<accession>B8FCM4</accession>
<name>B8FCM4_DESAL</name>
<dbReference type="HOGENOM" id="CLU_032288_2_0_7"/>
<evidence type="ECO:0000313" key="7">
    <source>
        <dbReference type="EMBL" id="ACL06187.1"/>
    </source>
</evidence>